<dbReference type="EMBL" id="BKCJ010007397">
    <property type="protein sequence ID" value="GEU77057.1"/>
    <property type="molecule type" value="Genomic_DNA"/>
</dbReference>
<proteinExistence type="predicted"/>
<sequence length="570" mass="64687">MSTFVLCVGCGTPLYDFSPCQWCTCELCGNDLRDGFCSLCNSRNSCVYDPNSNSFDCPPDSCHPPHPTYETYSYDSYGNDSHFGYDCQPQFPFNYESEPGYIYNSYPYDSSFFPQQEPCCEDCGEEKQIKEEQAANARYWKIPTCCDDDDDSAITPNEPVDFLSMGDEHLNTIPTMESDEFIKSCVQNLVPNPSESEGESECDMLAREEFTTFSNILFDDDYKFDFVDDQSLSDEDFPEKIFSNPLFEEEIIPMKIDQHHFNDESNLIASLLNHDSSIIPSSSKIDSLLDEFAGELTLLKSILPGIDETNCYPENEVRLTKRLLYDNSSPRPPEEFVSKNSIAETESFSPSLIPVEDSDSRIEEINLFLTPDDPMPPSIEDDDYDSERDILIREELLNNYSLSLPVIESYHFDNPSFSRSPSKPPDGNTGILNIKMMGYISDQKVPMPRLMITRVSNQEKSPDPLSHWSLEIFQPSAKCPMMIHGKNIPILDVPLFHSPPPLDQLKYGGISIPENVKTLAKGFYPPSLYFLSFKSESCIQILSINVLSFGTPNKWPYIYVASLQNIEDDV</sequence>
<reference evidence="1" key="1">
    <citation type="journal article" date="2019" name="Sci. Rep.">
        <title>Draft genome of Tanacetum cinerariifolium, the natural source of mosquito coil.</title>
        <authorList>
            <person name="Yamashiro T."/>
            <person name="Shiraishi A."/>
            <person name="Satake H."/>
            <person name="Nakayama K."/>
        </authorList>
    </citation>
    <scope>NUCLEOTIDE SEQUENCE</scope>
</reference>
<protein>
    <submittedName>
        <fullName evidence="1">Pre-mRNA splicing Prp18-interacting factor</fullName>
    </submittedName>
</protein>
<comment type="caution">
    <text evidence="1">The sequence shown here is derived from an EMBL/GenBank/DDBJ whole genome shotgun (WGS) entry which is preliminary data.</text>
</comment>
<name>A0A6L2MUX0_TANCI</name>
<gene>
    <name evidence="1" type="ORF">Tci_049035</name>
</gene>
<organism evidence="1">
    <name type="scientific">Tanacetum cinerariifolium</name>
    <name type="common">Dalmatian daisy</name>
    <name type="synonym">Chrysanthemum cinerariifolium</name>
    <dbReference type="NCBI Taxonomy" id="118510"/>
    <lineage>
        <taxon>Eukaryota</taxon>
        <taxon>Viridiplantae</taxon>
        <taxon>Streptophyta</taxon>
        <taxon>Embryophyta</taxon>
        <taxon>Tracheophyta</taxon>
        <taxon>Spermatophyta</taxon>
        <taxon>Magnoliopsida</taxon>
        <taxon>eudicotyledons</taxon>
        <taxon>Gunneridae</taxon>
        <taxon>Pentapetalae</taxon>
        <taxon>asterids</taxon>
        <taxon>campanulids</taxon>
        <taxon>Asterales</taxon>
        <taxon>Asteraceae</taxon>
        <taxon>Asteroideae</taxon>
        <taxon>Anthemideae</taxon>
        <taxon>Anthemidinae</taxon>
        <taxon>Tanacetum</taxon>
    </lineage>
</organism>
<dbReference type="AlphaFoldDB" id="A0A6L2MUX0"/>
<accession>A0A6L2MUX0</accession>
<evidence type="ECO:0000313" key="1">
    <source>
        <dbReference type="EMBL" id="GEU77057.1"/>
    </source>
</evidence>